<organism evidence="2">
    <name type="scientific">viral metagenome</name>
    <dbReference type="NCBI Taxonomy" id="1070528"/>
    <lineage>
        <taxon>unclassified sequences</taxon>
        <taxon>metagenomes</taxon>
        <taxon>organismal metagenomes</taxon>
    </lineage>
</organism>
<protein>
    <submittedName>
        <fullName evidence="2">Uncharacterized protein</fullName>
    </submittedName>
</protein>
<feature type="compositionally biased region" description="Low complexity" evidence="1">
    <location>
        <begin position="31"/>
        <end position="52"/>
    </location>
</feature>
<feature type="compositionally biased region" description="Polar residues" evidence="1">
    <location>
        <begin position="13"/>
        <end position="23"/>
    </location>
</feature>
<dbReference type="EMBL" id="MN740417">
    <property type="protein sequence ID" value="QHU05642.1"/>
    <property type="molecule type" value="Genomic_DNA"/>
</dbReference>
<dbReference type="PRINTS" id="PR01217">
    <property type="entry name" value="PRICHEXTENSN"/>
</dbReference>
<evidence type="ECO:0000313" key="2">
    <source>
        <dbReference type="EMBL" id="QHU05642.1"/>
    </source>
</evidence>
<evidence type="ECO:0000256" key="1">
    <source>
        <dbReference type="SAM" id="MobiDB-lite"/>
    </source>
</evidence>
<sequence length="516" mass="53200">MSEEQKGVPPPKTNSKPLPNTPQVAEAKTLNPTTTTTTGPPTTTTGPPTTTTVPPPTTTVPTPTTTVPPPTTTVPTPTTTGPNPPRPNPPRPNPPPNPPPNKPQVPSPDKPFVPSINLIEFTDFIIKKCLDNDYFHFNIFPFFMKYLVPFKTANDCIQHADIPFDFKSEYINYPDYFKHLFNYYKLLKEKHIIQVETFDLFNQLIVLENIRVASATAAAGNPPPAPAPAGNPAAALGNPAALAAAAGGLGALAAAAGGLGAGNPAAALGAVPGGLPTDALGGPTATLGGSLFGGANLAALGAAAGNPAALAAAGGLPGGPDALAAAAGNPAALAAAAGNPAALAAAAGNPAALAALAAATGGPTALAAAGGPPPPVVTPVQPVDDKFTEKSRLIENIKAKIVVINEKNNAIDDALRLFDNSKNNECNDLHTFFQGFSISGPIIPNLSTNSSISKFIQKCVNNMDNTDAYIDISNISDNPPELIFKQFVLLICNSYNDDVSFNNAKFWLMSQLFNRL</sequence>
<dbReference type="AlphaFoldDB" id="A0A6C0JIY7"/>
<feature type="compositionally biased region" description="Pro residues" evidence="1">
    <location>
        <begin position="82"/>
        <end position="110"/>
    </location>
</feature>
<reference evidence="2" key="1">
    <citation type="journal article" date="2020" name="Nature">
        <title>Giant virus diversity and host interactions through global metagenomics.</title>
        <authorList>
            <person name="Schulz F."/>
            <person name="Roux S."/>
            <person name="Paez-Espino D."/>
            <person name="Jungbluth S."/>
            <person name="Walsh D.A."/>
            <person name="Denef V.J."/>
            <person name="McMahon K.D."/>
            <person name="Konstantinidis K.T."/>
            <person name="Eloe-Fadrosh E.A."/>
            <person name="Kyrpides N.C."/>
            <person name="Woyke T."/>
        </authorList>
    </citation>
    <scope>NUCLEOTIDE SEQUENCE</scope>
    <source>
        <strain evidence="2">GVMAG-M-3300027736-24</strain>
    </source>
</reference>
<name>A0A6C0JIY7_9ZZZZ</name>
<accession>A0A6C0JIY7</accession>
<feature type="region of interest" description="Disordered" evidence="1">
    <location>
        <begin position="1"/>
        <end position="110"/>
    </location>
</feature>
<proteinExistence type="predicted"/>